<name>A0ABT5FAS2_9GAMM</name>
<dbReference type="RefSeq" id="WP_272182484.1">
    <property type="nucleotide sequence ID" value="NZ_JAQOMS010000002.1"/>
</dbReference>
<dbReference type="EMBL" id="JAQOMS010000002">
    <property type="protein sequence ID" value="MDC2887675.1"/>
    <property type="molecule type" value="Genomic_DNA"/>
</dbReference>
<protein>
    <submittedName>
        <fullName evidence="1">Sialidase domain-containing protein</fullName>
    </submittedName>
</protein>
<dbReference type="Pfam" id="PF13385">
    <property type="entry name" value="Laminin_G_3"/>
    <property type="match status" value="1"/>
</dbReference>
<comment type="caution">
    <text evidence="1">The sequence shown here is derived from an EMBL/GenBank/DDBJ whole genome shotgun (WGS) entry which is preliminary data.</text>
</comment>
<dbReference type="InterPro" id="IPR013320">
    <property type="entry name" value="ConA-like_dom_sf"/>
</dbReference>
<evidence type="ECO:0000313" key="1">
    <source>
        <dbReference type="EMBL" id="MDC2887675.1"/>
    </source>
</evidence>
<keyword evidence="2" id="KW-1185">Reference proteome</keyword>
<organism evidence="1 2">
    <name type="scientific">Psychrosphaera algicola</name>
    <dbReference type="NCBI Taxonomy" id="3023714"/>
    <lineage>
        <taxon>Bacteria</taxon>
        <taxon>Pseudomonadati</taxon>
        <taxon>Pseudomonadota</taxon>
        <taxon>Gammaproteobacteria</taxon>
        <taxon>Alteromonadales</taxon>
        <taxon>Pseudoalteromonadaceae</taxon>
        <taxon>Psychrosphaera</taxon>
    </lineage>
</organism>
<evidence type="ECO:0000313" key="2">
    <source>
        <dbReference type="Proteomes" id="UP001528411"/>
    </source>
</evidence>
<accession>A0ABT5FAS2</accession>
<reference evidence="1 2" key="1">
    <citation type="submission" date="2023-01" db="EMBL/GenBank/DDBJ databases">
        <title>Psychrosphaera sp. nov., isolated from marine algae.</title>
        <authorList>
            <person name="Bayburt H."/>
            <person name="Choi B.J."/>
            <person name="Kim J.M."/>
            <person name="Choi D.G."/>
            <person name="Jeon C.O."/>
        </authorList>
    </citation>
    <scope>NUCLEOTIDE SEQUENCE [LARGE SCALE GENOMIC DNA]</scope>
    <source>
        <strain evidence="1 2">G1-22</strain>
    </source>
</reference>
<dbReference type="Gene3D" id="2.60.120.200">
    <property type="match status" value="1"/>
</dbReference>
<sequence length="93" mass="10586">MFSVSDSGTWYHLATRVDSELKTVSLFVNGEKVKQTKLMKPSDYWLIGPASIGNWDPKRLQKPLRNLNGSIAEIMIFSQALDDNYIKRLALID</sequence>
<dbReference type="Proteomes" id="UP001528411">
    <property type="component" value="Unassembled WGS sequence"/>
</dbReference>
<gene>
    <name evidence="1" type="ORF">PN838_00915</name>
</gene>
<proteinExistence type="predicted"/>
<dbReference type="SUPFAM" id="SSF49899">
    <property type="entry name" value="Concanavalin A-like lectins/glucanases"/>
    <property type="match status" value="1"/>
</dbReference>